<dbReference type="EMBL" id="MNPL01006444">
    <property type="protein sequence ID" value="OQR75389.1"/>
    <property type="molecule type" value="Genomic_DNA"/>
</dbReference>
<keyword evidence="1" id="KW-1133">Transmembrane helix</keyword>
<evidence type="ECO:0000313" key="2">
    <source>
        <dbReference type="EMBL" id="OQR75389.1"/>
    </source>
</evidence>
<keyword evidence="1" id="KW-0472">Membrane</keyword>
<name>A0A1V9XPE5_9ACAR</name>
<evidence type="ECO:0000313" key="3">
    <source>
        <dbReference type="Proteomes" id="UP000192247"/>
    </source>
</evidence>
<comment type="caution">
    <text evidence="2">The sequence shown here is derived from an EMBL/GenBank/DDBJ whole genome shotgun (WGS) entry which is preliminary data.</text>
</comment>
<organism evidence="2 3">
    <name type="scientific">Tropilaelaps mercedesae</name>
    <dbReference type="NCBI Taxonomy" id="418985"/>
    <lineage>
        <taxon>Eukaryota</taxon>
        <taxon>Metazoa</taxon>
        <taxon>Ecdysozoa</taxon>
        <taxon>Arthropoda</taxon>
        <taxon>Chelicerata</taxon>
        <taxon>Arachnida</taxon>
        <taxon>Acari</taxon>
        <taxon>Parasitiformes</taxon>
        <taxon>Mesostigmata</taxon>
        <taxon>Gamasina</taxon>
        <taxon>Dermanyssoidea</taxon>
        <taxon>Laelapidae</taxon>
        <taxon>Tropilaelaps</taxon>
    </lineage>
</organism>
<keyword evidence="3" id="KW-1185">Reference proteome</keyword>
<dbReference type="InParanoid" id="A0A1V9XPE5"/>
<evidence type="ECO:0000256" key="1">
    <source>
        <dbReference type="SAM" id="Phobius"/>
    </source>
</evidence>
<feature type="transmembrane region" description="Helical" evidence="1">
    <location>
        <begin position="88"/>
        <end position="109"/>
    </location>
</feature>
<protein>
    <submittedName>
        <fullName evidence="2">Uncharacterized protein</fullName>
    </submittedName>
</protein>
<dbReference type="Proteomes" id="UP000192247">
    <property type="component" value="Unassembled WGS sequence"/>
</dbReference>
<dbReference type="AlphaFoldDB" id="A0A1V9XPE5"/>
<gene>
    <name evidence="2" type="ORF">BIW11_08454</name>
</gene>
<accession>A0A1V9XPE5</accession>
<sequence>MSQRSLSVPPPTFRSRLSHTLESLEGFFKVKGSQLVPFGVCIVISLVFTEAISERTGSLVLEIGTLMAILRSVERDSFEEVTYFTKLAAVYGFLLVLGSHIMKILFLALSSYSTIAQDIYDVLLAGRFFNRSGRRSSAEERDIVPVKTSSLPRFRHDAFRLSNE</sequence>
<proteinExistence type="predicted"/>
<reference evidence="2 3" key="1">
    <citation type="journal article" date="2017" name="Gigascience">
        <title>Draft genome of the honey bee ectoparasitic mite, Tropilaelaps mercedesae, is shaped by the parasitic life history.</title>
        <authorList>
            <person name="Dong X."/>
            <person name="Armstrong S.D."/>
            <person name="Xia D."/>
            <person name="Makepeace B.L."/>
            <person name="Darby A.C."/>
            <person name="Kadowaki T."/>
        </authorList>
    </citation>
    <scope>NUCLEOTIDE SEQUENCE [LARGE SCALE GENOMIC DNA]</scope>
    <source>
        <strain evidence="2">Wuxi-XJTLU</strain>
    </source>
</reference>
<keyword evidence="1" id="KW-0812">Transmembrane</keyword>